<keyword evidence="2" id="KW-0732">Signal</keyword>
<feature type="compositionally biased region" description="Low complexity" evidence="1">
    <location>
        <begin position="67"/>
        <end position="99"/>
    </location>
</feature>
<dbReference type="AlphaFoldDB" id="E3LC66"/>
<evidence type="ECO:0000256" key="2">
    <source>
        <dbReference type="SAM" id="SignalP"/>
    </source>
</evidence>
<dbReference type="RefSeq" id="XP_003338560.2">
    <property type="nucleotide sequence ID" value="XM_003338512.2"/>
</dbReference>
<dbReference type="GeneID" id="10535917"/>
<dbReference type="KEGG" id="pgr:PGTG_20224"/>
<feature type="chain" id="PRO_5003172585" evidence="2">
    <location>
        <begin position="24"/>
        <end position="132"/>
    </location>
</feature>
<dbReference type="InParanoid" id="E3LC66"/>
<dbReference type="Proteomes" id="UP000008783">
    <property type="component" value="Unassembled WGS sequence"/>
</dbReference>
<name>E3LC66_PUCGT</name>
<feature type="signal peptide" evidence="2">
    <location>
        <begin position="1"/>
        <end position="23"/>
    </location>
</feature>
<sequence>MFSTQLLTLITLAALSMTPLTHGAPTPQFGGLLNYSNGGAYGNTQQGANGFGANGYNSGYNGGQASNGGQSSSNSFQQSSGTSTQSSGGASNGFGSSPGRESAQAEEGFVWDKASKPVLVETFQDPLTRLGI</sequence>
<keyword evidence="4" id="KW-1185">Reference proteome</keyword>
<dbReference type="EMBL" id="DS178451">
    <property type="protein sequence ID" value="EFP94141.2"/>
    <property type="molecule type" value="Genomic_DNA"/>
</dbReference>
<feature type="region of interest" description="Disordered" evidence="1">
    <location>
        <begin position="44"/>
        <end position="115"/>
    </location>
</feature>
<dbReference type="OrthoDB" id="2518322at2759"/>
<reference key="1">
    <citation type="submission" date="2007-01" db="EMBL/GenBank/DDBJ databases">
        <title>The Genome Sequence of Puccinia graminis f. sp. tritici Strain CRL 75-36-700-3.</title>
        <authorList>
            <consortium name="The Broad Institute Genome Sequencing Platform"/>
            <person name="Birren B."/>
            <person name="Lander E."/>
            <person name="Galagan J."/>
            <person name="Nusbaum C."/>
            <person name="Devon K."/>
            <person name="Cuomo C."/>
            <person name="Jaffe D."/>
            <person name="Butler J."/>
            <person name="Alvarez P."/>
            <person name="Gnerre S."/>
            <person name="Grabherr M."/>
            <person name="Mauceli E."/>
            <person name="Brockman W."/>
            <person name="Young S."/>
            <person name="LaButti K."/>
            <person name="Sykes S."/>
            <person name="DeCaprio D."/>
            <person name="Crawford M."/>
            <person name="Koehrsen M."/>
            <person name="Engels R."/>
            <person name="Montgomery P."/>
            <person name="Pearson M."/>
            <person name="Howarth C."/>
            <person name="Larson L."/>
            <person name="White J."/>
            <person name="Zeng Q."/>
            <person name="Kodira C."/>
            <person name="Yandava C."/>
            <person name="Alvarado L."/>
            <person name="O'Leary S."/>
            <person name="Szabo L."/>
            <person name="Dean R."/>
            <person name="Schein J."/>
        </authorList>
    </citation>
    <scope>NUCLEOTIDE SEQUENCE</scope>
    <source>
        <strain>CRL 75-36-700-3</strain>
    </source>
</reference>
<accession>E3LC66</accession>
<dbReference type="HOGENOM" id="CLU_1918103_0_0_1"/>
<evidence type="ECO:0000313" key="3">
    <source>
        <dbReference type="EMBL" id="EFP94141.2"/>
    </source>
</evidence>
<dbReference type="VEuPathDB" id="FungiDB:PGTG_20224"/>
<evidence type="ECO:0000256" key="1">
    <source>
        <dbReference type="SAM" id="MobiDB-lite"/>
    </source>
</evidence>
<reference evidence="4" key="2">
    <citation type="journal article" date="2011" name="Proc. Natl. Acad. Sci. U.S.A.">
        <title>Obligate biotrophy features unraveled by the genomic analysis of rust fungi.</title>
        <authorList>
            <person name="Duplessis S."/>
            <person name="Cuomo C.A."/>
            <person name="Lin Y.-C."/>
            <person name="Aerts A."/>
            <person name="Tisserant E."/>
            <person name="Veneault-Fourrey C."/>
            <person name="Joly D.L."/>
            <person name="Hacquard S."/>
            <person name="Amselem J."/>
            <person name="Cantarel B.L."/>
            <person name="Chiu R."/>
            <person name="Coutinho P.M."/>
            <person name="Feau N."/>
            <person name="Field M."/>
            <person name="Frey P."/>
            <person name="Gelhaye E."/>
            <person name="Goldberg J."/>
            <person name="Grabherr M.G."/>
            <person name="Kodira C.D."/>
            <person name="Kohler A."/>
            <person name="Kuees U."/>
            <person name="Lindquist E.A."/>
            <person name="Lucas S.M."/>
            <person name="Mago R."/>
            <person name="Mauceli E."/>
            <person name="Morin E."/>
            <person name="Murat C."/>
            <person name="Pangilinan J.L."/>
            <person name="Park R."/>
            <person name="Pearson M."/>
            <person name="Quesneville H."/>
            <person name="Rouhier N."/>
            <person name="Sakthikumar S."/>
            <person name="Salamov A.A."/>
            <person name="Schmutz J."/>
            <person name="Selles B."/>
            <person name="Shapiro H."/>
            <person name="Tanguay P."/>
            <person name="Tuskan G.A."/>
            <person name="Henrissat B."/>
            <person name="Van de Peer Y."/>
            <person name="Rouze P."/>
            <person name="Ellis J.G."/>
            <person name="Dodds P.N."/>
            <person name="Schein J.E."/>
            <person name="Zhong S."/>
            <person name="Hamelin R.C."/>
            <person name="Grigoriev I.V."/>
            <person name="Szabo L.J."/>
            <person name="Martin F."/>
        </authorList>
    </citation>
    <scope>NUCLEOTIDE SEQUENCE [LARGE SCALE GENOMIC DNA]</scope>
    <source>
        <strain evidence="4">CRL 75-36-700-3 / race SCCL</strain>
    </source>
</reference>
<protein>
    <submittedName>
        <fullName evidence="3">Uncharacterized protein</fullName>
    </submittedName>
</protein>
<evidence type="ECO:0000313" key="4">
    <source>
        <dbReference type="Proteomes" id="UP000008783"/>
    </source>
</evidence>
<organism evidence="3 4">
    <name type="scientific">Puccinia graminis f. sp. tritici (strain CRL 75-36-700-3 / race SCCL)</name>
    <name type="common">Black stem rust fungus</name>
    <dbReference type="NCBI Taxonomy" id="418459"/>
    <lineage>
        <taxon>Eukaryota</taxon>
        <taxon>Fungi</taxon>
        <taxon>Dikarya</taxon>
        <taxon>Basidiomycota</taxon>
        <taxon>Pucciniomycotina</taxon>
        <taxon>Pucciniomycetes</taxon>
        <taxon>Pucciniales</taxon>
        <taxon>Pucciniaceae</taxon>
        <taxon>Puccinia</taxon>
    </lineage>
</organism>
<gene>
    <name evidence="3" type="ORF">PGTG_20224</name>
</gene>
<proteinExistence type="predicted"/>